<reference evidence="2 3" key="1">
    <citation type="submission" date="2021-12" db="EMBL/GenBank/DDBJ databases">
        <title>Genome sequencing of bacteria with rrn-lacking chromosome and rrn-plasmid.</title>
        <authorList>
            <person name="Anda M."/>
            <person name="Iwasaki W."/>
        </authorList>
    </citation>
    <scope>NUCLEOTIDE SEQUENCE [LARGE SCALE GENOMIC DNA]</scope>
    <source>
        <strain evidence="2 3">NBRC 101262</strain>
    </source>
</reference>
<keyword evidence="1" id="KW-0472">Membrane</keyword>
<feature type="transmembrane region" description="Helical" evidence="1">
    <location>
        <begin position="149"/>
        <end position="168"/>
    </location>
</feature>
<feature type="transmembrane region" description="Helical" evidence="1">
    <location>
        <begin position="66"/>
        <end position="84"/>
    </location>
</feature>
<name>A0ABN6L5J9_9BACT</name>
<feature type="transmembrane region" description="Helical" evidence="1">
    <location>
        <begin position="28"/>
        <end position="46"/>
    </location>
</feature>
<feature type="transmembrane region" description="Helical" evidence="1">
    <location>
        <begin position="114"/>
        <end position="137"/>
    </location>
</feature>
<dbReference type="Proteomes" id="UP001354989">
    <property type="component" value="Chromosome"/>
</dbReference>
<proteinExistence type="predicted"/>
<evidence type="ECO:0000256" key="1">
    <source>
        <dbReference type="SAM" id="Phobius"/>
    </source>
</evidence>
<evidence type="ECO:0000313" key="3">
    <source>
        <dbReference type="Proteomes" id="UP001354989"/>
    </source>
</evidence>
<dbReference type="EMBL" id="AP025292">
    <property type="protein sequence ID" value="BDC98414.1"/>
    <property type="molecule type" value="Genomic_DNA"/>
</dbReference>
<keyword evidence="1" id="KW-1133">Transmembrane helix</keyword>
<sequence>MKGNNILQIVHFFVYLLIQVLVFKGVALFGSGFIMIYVAFLLLLPVDTDKSTLLVLGFLSGLAVDWFYDSMGIHAAAMVALAYLRPKWMGMIMPKGGYDAGTLPLVSNYGFNWFAAYALPLIFVHHFLLFVIQAGGFAMPVNLLVKSSFSMLLTFILIVLSQSLFYRVKRKSYE</sequence>
<dbReference type="RefSeq" id="WP_332921071.1">
    <property type="nucleotide sequence ID" value="NZ_AP025292.1"/>
</dbReference>
<gene>
    <name evidence="2" type="ORF">PEPS_06950</name>
</gene>
<evidence type="ECO:0000313" key="2">
    <source>
        <dbReference type="EMBL" id="BDC98414.1"/>
    </source>
</evidence>
<keyword evidence="1" id="KW-0812">Transmembrane</keyword>
<keyword evidence="3" id="KW-1185">Reference proteome</keyword>
<protein>
    <submittedName>
        <fullName evidence="2">Rod shape-determining protein MreD</fullName>
    </submittedName>
</protein>
<accession>A0ABN6L5J9</accession>
<organism evidence="2 3">
    <name type="scientific">Persicobacter psychrovividus</name>
    <dbReference type="NCBI Taxonomy" id="387638"/>
    <lineage>
        <taxon>Bacteria</taxon>
        <taxon>Pseudomonadati</taxon>
        <taxon>Bacteroidota</taxon>
        <taxon>Cytophagia</taxon>
        <taxon>Cytophagales</taxon>
        <taxon>Persicobacteraceae</taxon>
        <taxon>Persicobacter</taxon>
    </lineage>
</organism>